<organism evidence="2 3">
    <name type="scientific">[Phormidium ambiguum] IAM M-71</name>
    <dbReference type="NCBI Taxonomy" id="454136"/>
    <lineage>
        <taxon>Bacteria</taxon>
        <taxon>Bacillati</taxon>
        <taxon>Cyanobacteriota</taxon>
        <taxon>Cyanophyceae</taxon>
        <taxon>Oscillatoriophycideae</taxon>
        <taxon>Aerosakkonematales</taxon>
        <taxon>Aerosakkonemataceae</taxon>
        <taxon>Floridanema</taxon>
    </lineage>
</organism>
<dbReference type="PANTHER" id="PTHR36440:SF1">
    <property type="entry name" value="PUTATIVE (AFU_ORTHOLOGUE AFUA_8G07350)-RELATED"/>
    <property type="match status" value="1"/>
</dbReference>
<dbReference type="OrthoDB" id="486897at2"/>
<dbReference type="PANTHER" id="PTHR36440">
    <property type="entry name" value="PUTATIVE (AFU_ORTHOLOGUE AFUA_8G07350)-RELATED"/>
    <property type="match status" value="1"/>
</dbReference>
<dbReference type="Gene3D" id="2.60.120.10">
    <property type="entry name" value="Jelly Rolls"/>
    <property type="match status" value="1"/>
</dbReference>
<protein>
    <submittedName>
        <fullName evidence="2">Cupin</fullName>
    </submittedName>
</protein>
<dbReference type="SUPFAM" id="SSF51182">
    <property type="entry name" value="RmlC-like cupins"/>
    <property type="match status" value="1"/>
</dbReference>
<feature type="domain" description="Cupin type-2" evidence="1">
    <location>
        <begin position="41"/>
        <end position="108"/>
    </location>
</feature>
<accession>A0A1U7IQH8</accession>
<dbReference type="AlphaFoldDB" id="A0A1U7IQH8"/>
<reference evidence="2 3" key="1">
    <citation type="submission" date="2016-11" db="EMBL/GenBank/DDBJ databases">
        <title>Draft Genome Sequences of Nine Cyanobacterial Strains from Diverse Habitats.</title>
        <authorList>
            <person name="Zhu T."/>
            <person name="Hou S."/>
            <person name="Lu X."/>
            <person name="Hess W.R."/>
        </authorList>
    </citation>
    <scope>NUCLEOTIDE SEQUENCE [LARGE SCALE GENOMIC DNA]</scope>
    <source>
        <strain evidence="2 3">IAM M-71</strain>
    </source>
</reference>
<comment type="caution">
    <text evidence="2">The sequence shown here is derived from an EMBL/GenBank/DDBJ whole genome shotgun (WGS) entry which is preliminary data.</text>
</comment>
<dbReference type="EMBL" id="MRCE01000004">
    <property type="protein sequence ID" value="OKH39629.1"/>
    <property type="molecule type" value="Genomic_DNA"/>
</dbReference>
<proteinExistence type="predicted"/>
<evidence type="ECO:0000259" key="1">
    <source>
        <dbReference type="Pfam" id="PF07883"/>
    </source>
</evidence>
<dbReference type="InterPro" id="IPR014710">
    <property type="entry name" value="RmlC-like_jellyroll"/>
</dbReference>
<dbReference type="RefSeq" id="WP_073592350.1">
    <property type="nucleotide sequence ID" value="NZ_MRCE01000004.1"/>
</dbReference>
<dbReference type="CDD" id="cd02215">
    <property type="entry name" value="cupin_QDO_N_C"/>
    <property type="match status" value="1"/>
</dbReference>
<name>A0A1U7IQH8_9CYAN</name>
<dbReference type="Pfam" id="PF07883">
    <property type="entry name" value="Cupin_2"/>
    <property type="match status" value="1"/>
</dbReference>
<dbReference type="InterPro" id="IPR053146">
    <property type="entry name" value="QDO-like"/>
</dbReference>
<sequence>MTIDPVLIPPGKGSAYWVTGDLYTFKAVSKDTGEAYTLMELVIQPNGGAPPHIHTQEDEAFYIQEGELKFQLDEQIIVATPGTFLHSPKGQIHSFTNIGTTPAKVLCWNTPAGLENFFAEVGKPVQHTDSEPPLVSAADIEKLLATAPKYGLEIIPPPST</sequence>
<dbReference type="STRING" id="454136.NIES2119_04980"/>
<dbReference type="Proteomes" id="UP000185860">
    <property type="component" value="Unassembled WGS sequence"/>
</dbReference>
<dbReference type="InterPro" id="IPR011051">
    <property type="entry name" value="RmlC_Cupin_sf"/>
</dbReference>
<evidence type="ECO:0000313" key="2">
    <source>
        <dbReference type="EMBL" id="OKH39629.1"/>
    </source>
</evidence>
<dbReference type="InterPro" id="IPR013096">
    <property type="entry name" value="Cupin_2"/>
</dbReference>
<evidence type="ECO:0000313" key="3">
    <source>
        <dbReference type="Proteomes" id="UP000185860"/>
    </source>
</evidence>
<gene>
    <name evidence="2" type="ORF">NIES2119_04980</name>
</gene>